<proteinExistence type="predicted"/>
<keyword evidence="3" id="KW-1185">Reference proteome</keyword>
<dbReference type="EMBL" id="FOAP01000031">
    <property type="protein sequence ID" value="SEN11000.1"/>
    <property type="molecule type" value="Genomic_DNA"/>
</dbReference>
<dbReference type="PANTHER" id="PTHR43422">
    <property type="entry name" value="THIAMINE THIAZOLE SYNTHASE"/>
    <property type="match status" value="1"/>
</dbReference>
<name>A0A1H8DUV6_STIAU</name>
<dbReference type="Gene3D" id="3.50.50.60">
    <property type="entry name" value="FAD/NAD(P)-binding domain"/>
    <property type="match status" value="1"/>
</dbReference>
<sequence length="467" mass="51831">MSSQQKFKRVILIGGSMAGLLGARVLSDHFEQVILLERDPRPTGPEPRKGAPHARHIHALLGAGVETLDAFFPGLVRELTAEGAVLVDMGRDGALFQAGQWKRRYVLGIETVLCTRVFLEWKIRCRIAAIPNVEIRYETSAEALLWDEARTRVTGVRVKTGGAEETLEADLVVDASGRGSRASRWLEQLGYEPPPVEEVGIDLAYSSRLYAPPEDASRDWKLLIVYPNPPENSRAGIVSSVEGGRWIVTLSGYFGDHPPTDEEGFLAFTRTLSTPHVAEALARARPLSEPVRHKVPSSRWLHYEKLERLPESFILFGDSVCAFNPIYGQGMSVISLCARLLGEQLTAHTRASPGSLHGFSQRFQRKLAGFLTVPWKISTTMDLKYPQTQGQRYFGMKLVHWGFDAMIGLAAVTEETGKPFYDMLHMKRGAEALMSPGYLAALVGYGLKRRFASPEPSDVHRMPRAPL</sequence>
<dbReference type="RefSeq" id="WP_075010978.1">
    <property type="nucleotide sequence ID" value="NZ_FOAP01000031.1"/>
</dbReference>
<dbReference type="Proteomes" id="UP000182719">
    <property type="component" value="Unassembled WGS sequence"/>
</dbReference>
<dbReference type="GO" id="GO:0071949">
    <property type="term" value="F:FAD binding"/>
    <property type="evidence" value="ECO:0007669"/>
    <property type="project" value="InterPro"/>
</dbReference>
<dbReference type="InterPro" id="IPR002938">
    <property type="entry name" value="FAD-bd"/>
</dbReference>
<gene>
    <name evidence="2" type="ORF">SAMN05444354_1317</name>
</gene>
<dbReference type="OrthoDB" id="9790035at2"/>
<evidence type="ECO:0000259" key="1">
    <source>
        <dbReference type="Pfam" id="PF01494"/>
    </source>
</evidence>
<evidence type="ECO:0000313" key="2">
    <source>
        <dbReference type="EMBL" id="SEN11000.1"/>
    </source>
</evidence>
<dbReference type="PANTHER" id="PTHR43422:SF3">
    <property type="entry name" value="THIAMINE THIAZOLE SYNTHASE"/>
    <property type="match status" value="1"/>
</dbReference>
<dbReference type="AlphaFoldDB" id="A0A1H8DUV6"/>
<dbReference type="SUPFAM" id="SSF51905">
    <property type="entry name" value="FAD/NAD(P)-binding domain"/>
    <property type="match status" value="1"/>
</dbReference>
<protein>
    <submittedName>
        <fullName evidence="2">2-polyprenyl-6-methoxyphenol hydroxylase</fullName>
    </submittedName>
</protein>
<feature type="domain" description="FAD-binding" evidence="1">
    <location>
        <begin position="10"/>
        <end position="184"/>
    </location>
</feature>
<organism evidence="2 3">
    <name type="scientific">Stigmatella aurantiaca</name>
    <dbReference type="NCBI Taxonomy" id="41"/>
    <lineage>
        <taxon>Bacteria</taxon>
        <taxon>Pseudomonadati</taxon>
        <taxon>Myxococcota</taxon>
        <taxon>Myxococcia</taxon>
        <taxon>Myxococcales</taxon>
        <taxon>Cystobacterineae</taxon>
        <taxon>Archangiaceae</taxon>
        <taxon>Stigmatella</taxon>
    </lineage>
</organism>
<evidence type="ECO:0000313" key="3">
    <source>
        <dbReference type="Proteomes" id="UP000182719"/>
    </source>
</evidence>
<reference evidence="3" key="1">
    <citation type="submission" date="2016-10" db="EMBL/GenBank/DDBJ databases">
        <authorList>
            <person name="Varghese N."/>
            <person name="Submissions S."/>
        </authorList>
    </citation>
    <scope>NUCLEOTIDE SEQUENCE [LARGE SCALE GENOMIC DNA]</scope>
    <source>
        <strain evidence="3">DSM 17044</strain>
    </source>
</reference>
<accession>A0A1H8DUV6</accession>
<dbReference type="Pfam" id="PF01494">
    <property type="entry name" value="FAD_binding_3"/>
    <property type="match status" value="1"/>
</dbReference>
<dbReference type="InterPro" id="IPR036188">
    <property type="entry name" value="FAD/NAD-bd_sf"/>
</dbReference>